<evidence type="ECO:0000259" key="2">
    <source>
        <dbReference type="Pfam" id="PF01182"/>
    </source>
</evidence>
<dbReference type="OrthoDB" id="432544at2759"/>
<dbReference type="InterPro" id="IPR039104">
    <property type="entry name" value="6PGL"/>
</dbReference>
<sequence length="51" mass="5674">MGPDGNVGALFPRYPEVNETKKWVTFLQNAPKPQSERITFTLPVINSASNI</sequence>
<dbReference type="UniPathway" id="UPA00115"/>
<dbReference type="InterPro" id="IPR006148">
    <property type="entry name" value="Glc/Gal-6P_isomerase"/>
</dbReference>
<evidence type="ECO:0000313" key="4">
    <source>
        <dbReference type="Proteomes" id="UP000447434"/>
    </source>
</evidence>
<evidence type="ECO:0000313" key="3">
    <source>
        <dbReference type="EMBL" id="KAE9605863.1"/>
    </source>
</evidence>
<dbReference type="GO" id="GO:0006098">
    <property type="term" value="P:pentose-phosphate shunt"/>
    <property type="evidence" value="ECO:0007669"/>
    <property type="project" value="UniProtKB-UniPathway"/>
</dbReference>
<dbReference type="EMBL" id="WOCE01000010">
    <property type="protein sequence ID" value="KAE9605863.1"/>
    <property type="molecule type" value="Genomic_DNA"/>
</dbReference>
<dbReference type="AlphaFoldDB" id="A0A6A4PWI8"/>
<dbReference type="Gene3D" id="3.40.50.1360">
    <property type="match status" value="1"/>
</dbReference>
<accession>A0A6A4PWI8</accession>
<protein>
    <submittedName>
        <fullName evidence="3">Putative 6-phosphogluconolactonase</fullName>
    </submittedName>
</protein>
<evidence type="ECO:0000256" key="1">
    <source>
        <dbReference type="ARBA" id="ARBA00004959"/>
    </source>
</evidence>
<dbReference type="GO" id="GO:0005975">
    <property type="term" value="P:carbohydrate metabolic process"/>
    <property type="evidence" value="ECO:0007669"/>
    <property type="project" value="InterPro"/>
</dbReference>
<gene>
    <name evidence="3" type="ORF">Lalb_Chr10g0101801</name>
</gene>
<dbReference type="PANTHER" id="PTHR11054">
    <property type="entry name" value="6-PHOSPHOGLUCONOLACTONASE"/>
    <property type="match status" value="1"/>
</dbReference>
<proteinExistence type="predicted"/>
<keyword evidence="4" id="KW-1185">Reference proteome</keyword>
<dbReference type="PANTHER" id="PTHR11054:SF10">
    <property type="entry name" value="6-PHOSPHOGLUCONOLACTONASE-RELATED"/>
    <property type="match status" value="1"/>
</dbReference>
<organism evidence="3 4">
    <name type="scientific">Lupinus albus</name>
    <name type="common">White lupine</name>
    <name type="synonym">Lupinus termis</name>
    <dbReference type="NCBI Taxonomy" id="3870"/>
    <lineage>
        <taxon>Eukaryota</taxon>
        <taxon>Viridiplantae</taxon>
        <taxon>Streptophyta</taxon>
        <taxon>Embryophyta</taxon>
        <taxon>Tracheophyta</taxon>
        <taxon>Spermatophyta</taxon>
        <taxon>Magnoliopsida</taxon>
        <taxon>eudicotyledons</taxon>
        <taxon>Gunneridae</taxon>
        <taxon>Pentapetalae</taxon>
        <taxon>rosids</taxon>
        <taxon>fabids</taxon>
        <taxon>Fabales</taxon>
        <taxon>Fabaceae</taxon>
        <taxon>Papilionoideae</taxon>
        <taxon>50 kb inversion clade</taxon>
        <taxon>genistoids sensu lato</taxon>
        <taxon>core genistoids</taxon>
        <taxon>Genisteae</taxon>
        <taxon>Lupinus</taxon>
    </lineage>
</organism>
<comment type="pathway">
    <text evidence="1">Carbohydrate degradation; pentose phosphate pathway.</text>
</comment>
<dbReference type="InterPro" id="IPR037171">
    <property type="entry name" value="NagB/RpiA_transferase-like"/>
</dbReference>
<dbReference type="Pfam" id="PF01182">
    <property type="entry name" value="Glucosamine_iso"/>
    <property type="match status" value="1"/>
</dbReference>
<dbReference type="Proteomes" id="UP000447434">
    <property type="component" value="Chromosome 10"/>
</dbReference>
<comment type="caution">
    <text evidence="3">The sequence shown here is derived from an EMBL/GenBank/DDBJ whole genome shotgun (WGS) entry which is preliminary data.</text>
</comment>
<dbReference type="SUPFAM" id="SSF100950">
    <property type="entry name" value="NagB/RpiA/CoA transferase-like"/>
    <property type="match status" value="1"/>
</dbReference>
<feature type="domain" description="Glucosamine/galactosamine-6-phosphate isomerase" evidence="2">
    <location>
        <begin position="1"/>
        <end position="51"/>
    </location>
</feature>
<reference evidence="4" key="1">
    <citation type="journal article" date="2020" name="Nat. Commun.">
        <title>Genome sequence of the cluster root forming white lupin.</title>
        <authorList>
            <person name="Hufnagel B."/>
            <person name="Marques A."/>
            <person name="Soriano A."/>
            <person name="Marques L."/>
            <person name="Divol F."/>
            <person name="Doumas P."/>
            <person name="Sallet E."/>
            <person name="Mancinotti D."/>
            <person name="Carrere S."/>
            <person name="Marande W."/>
            <person name="Arribat S."/>
            <person name="Keller J."/>
            <person name="Huneau C."/>
            <person name="Blein T."/>
            <person name="Aime D."/>
            <person name="Laguerre M."/>
            <person name="Taylor J."/>
            <person name="Schubert V."/>
            <person name="Nelson M."/>
            <person name="Geu-Flores F."/>
            <person name="Crespi M."/>
            <person name="Gallardo-Guerrero K."/>
            <person name="Delaux P.-M."/>
            <person name="Salse J."/>
            <person name="Berges H."/>
            <person name="Guyot R."/>
            <person name="Gouzy J."/>
            <person name="Peret B."/>
        </authorList>
    </citation>
    <scope>NUCLEOTIDE SEQUENCE [LARGE SCALE GENOMIC DNA]</scope>
    <source>
        <strain evidence="4">cv. Amiga</strain>
    </source>
</reference>
<name>A0A6A4PWI8_LUPAL</name>